<protein>
    <submittedName>
        <fullName evidence="1">Uncharacterized protein</fullName>
    </submittedName>
</protein>
<dbReference type="OrthoDB" id="2304331at2"/>
<dbReference type="RefSeq" id="WP_057822266.1">
    <property type="nucleotide sequence ID" value="NZ_AZEC01000018.1"/>
</dbReference>
<accession>A0A0R1MVR7</accession>
<dbReference type="Proteomes" id="UP000051330">
    <property type="component" value="Unassembled WGS sequence"/>
</dbReference>
<comment type="caution">
    <text evidence="1">The sequence shown here is derived from an EMBL/GenBank/DDBJ whole genome shotgun (WGS) entry which is preliminary data.</text>
</comment>
<organism evidence="1 2">
    <name type="scientific">Schleiferilactobacillus perolens DSM 12744</name>
    <dbReference type="NCBI Taxonomy" id="1423792"/>
    <lineage>
        <taxon>Bacteria</taxon>
        <taxon>Bacillati</taxon>
        <taxon>Bacillota</taxon>
        <taxon>Bacilli</taxon>
        <taxon>Lactobacillales</taxon>
        <taxon>Lactobacillaceae</taxon>
        <taxon>Schleiferilactobacillus</taxon>
    </lineage>
</organism>
<dbReference type="AlphaFoldDB" id="A0A0R1MVR7"/>
<reference evidence="1 2" key="1">
    <citation type="journal article" date="2015" name="Genome Announc.">
        <title>Expanding the biotechnology potential of lactobacilli through comparative genomics of 213 strains and associated genera.</title>
        <authorList>
            <person name="Sun Z."/>
            <person name="Harris H.M."/>
            <person name="McCann A."/>
            <person name="Guo C."/>
            <person name="Argimon S."/>
            <person name="Zhang W."/>
            <person name="Yang X."/>
            <person name="Jeffery I.B."/>
            <person name="Cooney J.C."/>
            <person name="Kagawa T.F."/>
            <person name="Liu W."/>
            <person name="Song Y."/>
            <person name="Salvetti E."/>
            <person name="Wrobel A."/>
            <person name="Rasinkangas P."/>
            <person name="Parkhill J."/>
            <person name="Rea M.C."/>
            <person name="O'Sullivan O."/>
            <person name="Ritari J."/>
            <person name="Douillard F.P."/>
            <person name="Paul Ross R."/>
            <person name="Yang R."/>
            <person name="Briner A.E."/>
            <person name="Felis G.E."/>
            <person name="de Vos W.M."/>
            <person name="Barrangou R."/>
            <person name="Klaenhammer T.R."/>
            <person name="Caufield P.W."/>
            <person name="Cui Y."/>
            <person name="Zhang H."/>
            <person name="O'Toole P.W."/>
        </authorList>
    </citation>
    <scope>NUCLEOTIDE SEQUENCE [LARGE SCALE GENOMIC DNA]</scope>
    <source>
        <strain evidence="1 2">DSM 12744</strain>
    </source>
</reference>
<sequence length="107" mass="12110">MTVFDMLKMIQIDHQPLTAPVVVMTDVTGKPNAVLTDLLHDVLNKMELFVNLADSPDAEAVIEDLHNSTPLRDDVLDEYHKILDQPVSGLNIARRKQLVEIIYDEFV</sequence>
<proteinExistence type="predicted"/>
<dbReference type="STRING" id="1423792.FD09_GL001127"/>
<evidence type="ECO:0000313" key="2">
    <source>
        <dbReference type="Proteomes" id="UP000051330"/>
    </source>
</evidence>
<dbReference type="PATRIC" id="fig|1423792.3.peg.1147"/>
<evidence type="ECO:0000313" key="1">
    <source>
        <dbReference type="EMBL" id="KRL08874.1"/>
    </source>
</evidence>
<keyword evidence="2" id="KW-1185">Reference proteome</keyword>
<dbReference type="EMBL" id="AZEC01000018">
    <property type="protein sequence ID" value="KRL08874.1"/>
    <property type="molecule type" value="Genomic_DNA"/>
</dbReference>
<name>A0A0R1MVR7_9LACO</name>
<gene>
    <name evidence="1" type="ORF">FD09_GL001127</name>
</gene>